<evidence type="ECO:0000313" key="2">
    <source>
        <dbReference type="Proteomes" id="UP000319663"/>
    </source>
</evidence>
<dbReference type="STRING" id="5098.A0A507R390"/>
<sequence>MRYLAQPTHALRPKIAHMYATRDRNTLWWRVSMTELLRFKRVVRSWITRRTRATISEALKERGFDREGRRIA</sequence>
<dbReference type="AlphaFoldDB" id="A0A507R390"/>
<evidence type="ECO:0000313" key="1">
    <source>
        <dbReference type="EMBL" id="TQB77222.1"/>
    </source>
</evidence>
<protein>
    <submittedName>
        <fullName evidence="1">Uncharacterized protein</fullName>
    </submittedName>
</protein>
<reference evidence="1 2" key="1">
    <citation type="submission" date="2019-06" db="EMBL/GenBank/DDBJ databases">
        <title>Wine fermentation using esterase from Monascus purpureus.</title>
        <authorList>
            <person name="Geng C."/>
            <person name="Zhang Y."/>
        </authorList>
    </citation>
    <scope>NUCLEOTIDE SEQUENCE [LARGE SCALE GENOMIC DNA]</scope>
    <source>
        <strain evidence="1">HQ1</strain>
    </source>
</reference>
<dbReference type="EMBL" id="VIFY01000003">
    <property type="protein sequence ID" value="TQB77222.1"/>
    <property type="molecule type" value="Genomic_DNA"/>
</dbReference>
<organism evidence="1 2">
    <name type="scientific">Monascus purpureus</name>
    <name type="common">Red mold</name>
    <name type="synonym">Monascus anka</name>
    <dbReference type="NCBI Taxonomy" id="5098"/>
    <lineage>
        <taxon>Eukaryota</taxon>
        <taxon>Fungi</taxon>
        <taxon>Dikarya</taxon>
        <taxon>Ascomycota</taxon>
        <taxon>Pezizomycotina</taxon>
        <taxon>Eurotiomycetes</taxon>
        <taxon>Eurotiomycetidae</taxon>
        <taxon>Eurotiales</taxon>
        <taxon>Aspergillaceae</taxon>
        <taxon>Monascus</taxon>
    </lineage>
</organism>
<comment type="caution">
    <text evidence="1">The sequence shown here is derived from an EMBL/GenBank/DDBJ whole genome shotgun (WGS) entry which is preliminary data.</text>
</comment>
<proteinExistence type="predicted"/>
<keyword evidence="2" id="KW-1185">Reference proteome</keyword>
<accession>A0A507R390</accession>
<name>A0A507R390_MONPU</name>
<gene>
    <name evidence="1" type="ORF">MPDQ_004622</name>
</gene>
<dbReference type="Proteomes" id="UP000319663">
    <property type="component" value="Unassembled WGS sequence"/>
</dbReference>